<feature type="compositionally biased region" description="Basic and acidic residues" evidence="6">
    <location>
        <begin position="244"/>
        <end position="256"/>
    </location>
</feature>
<reference evidence="8 9" key="1">
    <citation type="journal article" date="2024" name="Nat. Commun.">
        <title>Phylogenomics reveals the evolutionary origins of lichenization in chlorophyte algae.</title>
        <authorList>
            <person name="Puginier C."/>
            <person name="Libourel C."/>
            <person name="Otte J."/>
            <person name="Skaloud P."/>
            <person name="Haon M."/>
            <person name="Grisel S."/>
            <person name="Petersen M."/>
            <person name="Berrin J.G."/>
            <person name="Delaux P.M."/>
            <person name="Dal Grande F."/>
            <person name="Keller J."/>
        </authorList>
    </citation>
    <scope>NUCLEOTIDE SEQUENCE [LARGE SCALE GENOMIC DNA]</scope>
    <source>
        <strain evidence="8 9">SAG 2036</strain>
    </source>
</reference>
<evidence type="ECO:0000256" key="3">
    <source>
        <dbReference type="ARBA" id="ARBA00023002"/>
    </source>
</evidence>
<keyword evidence="9" id="KW-1185">Reference proteome</keyword>
<dbReference type="GO" id="GO:0046872">
    <property type="term" value="F:metal ion binding"/>
    <property type="evidence" value="ECO:0007669"/>
    <property type="project" value="UniProtKB-KW"/>
</dbReference>
<dbReference type="Pfam" id="PF19112">
    <property type="entry name" value="VanA_C"/>
    <property type="match status" value="1"/>
</dbReference>
<feature type="domain" description="Rieske" evidence="7">
    <location>
        <begin position="315"/>
        <end position="423"/>
    </location>
</feature>
<keyword evidence="1" id="KW-0001">2Fe-2S</keyword>
<dbReference type="CDD" id="cd03469">
    <property type="entry name" value="Rieske_RO_Alpha_N"/>
    <property type="match status" value="1"/>
</dbReference>
<feature type="region of interest" description="Disordered" evidence="6">
    <location>
        <begin position="214"/>
        <end position="271"/>
    </location>
</feature>
<dbReference type="InterPro" id="IPR017941">
    <property type="entry name" value="Rieske_2Fe-2S"/>
</dbReference>
<evidence type="ECO:0000256" key="5">
    <source>
        <dbReference type="ARBA" id="ARBA00023014"/>
    </source>
</evidence>
<dbReference type="InterPro" id="IPR050584">
    <property type="entry name" value="Cholesterol_7-desaturase"/>
</dbReference>
<evidence type="ECO:0000256" key="6">
    <source>
        <dbReference type="SAM" id="MobiDB-lite"/>
    </source>
</evidence>
<dbReference type="Proteomes" id="UP001465755">
    <property type="component" value="Unassembled WGS sequence"/>
</dbReference>
<feature type="compositionally biased region" description="Pro residues" evidence="6">
    <location>
        <begin position="233"/>
        <end position="243"/>
    </location>
</feature>
<dbReference type="EMBL" id="JALJOQ010000118">
    <property type="protein sequence ID" value="KAK9796241.1"/>
    <property type="molecule type" value="Genomic_DNA"/>
</dbReference>
<dbReference type="Gene3D" id="3.90.380.10">
    <property type="entry name" value="Naphthalene 1,2-dioxygenase Alpha Subunit, Chain A, domain 1"/>
    <property type="match status" value="1"/>
</dbReference>
<dbReference type="InterPro" id="IPR036922">
    <property type="entry name" value="Rieske_2Fe-2S_sf"/>
</dbReference>
<proteinExistence type="predicted"/>
<accession>A0AAW1NRE1</accession>
<dbReference type="PANTHER" id="PTHR21266:SF60">
    <property type="entry name" value="3-KETOSTEROID-9-ALPHA-MONOOXYGENASE, OXYGENASE COMPONENT"/>
    <property type="match status" value="1"/>
</dbReference>
<keyword evidence="3" id="KW-0560">Oxidoreductase</keyword>
<dbReference type="InterPro" id="IPR044043">
    <property type="entry name" value="VanA_C_cat"/>
</dbReference>
<gene>
    <name evidence="8" type="ORF">WJX73_000092</name>
</gene>
<keyword evidence="2" id="KW-0479">Metal-binding</keyword>
<keyword evidence="4" id="KW-0408">Iron</keyword>
<dbReference type="GO" id="GO:0005737">
    <property type="term" value="C:cytoplasm"/>
    <property type="evidence" value="ECO:0007669"/>
    <property type="project" value="TreeGrafter"/>
</dbReference>
<evidence type="ECO:0000256" key="2">
    <source>
        <dbReference type="ARBA" id="ARBA00022723"/>
    </source>
</evidence>
<name>A0AAW1NRE1_9CHLO</name>
<dbReference type="PANTHER" id="PTHR21266">
    <property type="entry name" value="IRON-SULFUR DOMAIN CONTAINING PROTEIN"/>
    <property type="match status" value="1"/>
</dbReference>
<evidence type="ECO:0000256" key="4">
    <source>
        <dbReference type="ARBA" id="ARBA00023004"/>
    </source>
</evidence>
<dbReference type="AlphaFoldDB" id="A0AAW1NRE1"/>
<comment type="caution">
    <text evidence="8">The sequence shown here is derived from an EMBL/GenBank/DDBJ whole genome shotgun (WGS) entry which is preliminary data.</text>
</comment>
<evidence type="ECO:0000313" key="9">
    <source>
        <dbReference type="Proteomes" id="UP001465755"/>
    </source>
</evidence>
<dbReference type="Pfam" id="PF00355">
    <property type="entry name" value="Rieske"/>
    <property type="match status" value="1"/>
</dbReference>
<evidence type="ECO:0000256" key="1">
    <source>
        <dbReference type="ARBA" id="ARBA00022714"/>
    </source>
</evidence>
<sequence length="657" mass="73142">MPSPKVTWPGSQAAPLTLVTSIVPKACRDFRAVSQLTRNGKHSELRLYGARRQQWCCRAERRESKGVESVESDVEDQLYPSPFTEAFLRSFVLGVGFGALFEVLHVGSQFVGVLSEVGWQSLATSLVQRAYLFSPNYAADHAGALGSWFFLYAVEALAVSLALDRMRDLDPLNAAKELSKLVTVPKRMLPARMLLFKQMLRWASDLPEAVTATVTASPRPVHPNIRSSGTLAPPRPRIQPPTHPKQDQEEKPRDPPTRSMPEEEDPLAPAEPLTGLVDQRSKKGLAPGQWDVSSSQYGRRKTDLEQRKMFLKNFWYAAGISDQVKDKPVGVEILGEKLVLYRDSKGVVHCLSDVCPHRGAPLHKGWVGEVQGHDCVVCPYHGWAFDEAGQLRAVPAAESDGEWPRKQVLDAFPVQEKGGFIWLFWGSKTLPADERPPIPFVPELEDPNWRPVYGSIEFDCPHWGVFENAIDMAHIHYLHSGTFGNQEQPEIRHMTCSSDAYGAYASFSLHNKPVNALWNFSQVSQVDVTAKALLPSTSVISFTLGRGLSFTTFVNTVPIDANRSINRFALIRRLDVDPIGAAVFNSSAWDSIARQAMLKILTEDKAMVEMLRPEALPLEVSVKADQVQMAFRKQRAFYVAMGYGVPPEAASARFRDL</sequence>
<dbReference type="PROSITE" id="PS51296">
    <property type="entry name" value="RIESKE"/>
    <property type="match status" value="1"/>
</dbReference>
<dbReference type="SUPFAM" id="SSF50022">
    <property type="entry name" value="ISP domain"/>
    <property type="match status" value="1"/>
</dbReference>
<keyword evidence="5" id="KW-0411">Iron-sulfur</keyword>
<organism evidence="8 9">
    <name type="scientific">Symbiochloris irregularis</name>
    <dbReference type="NCBI Taxonomy" id="706552"/>
    <lineage>
        <taxon>Eukaryota</taxon>
        <taxon>Viridiplantae</taxon>
        <taxon>Chlorophyta</taxon>
        <taxon>core chlorophytes</taxon>
        <taxon>Trebouxiophyceae</taxon>
        <taxon>Trebouxiales</taxon>
        <taxon>Trebouxiaceae</taxon>
        <taxon>Symbiochloris</taxon>
    </lineage>
</organism>
<protein>
    <recommendedName>
        <fullName evidence="7">Rieske domain-containing protein</fullName>
    </recommendedName>
</protein>
<dbReference type="GO" id="GO:0016491">
    <property type="term" value="F:oxidoreductase activity"/>
    <property type="evidence" value="ECO:0007669"/>
    <property type="project" value="UniProtKB-KW"/>
</dbReference>
<evidence type="ECO:0000259" key="7">
    <source>
        <dbReference type="PROSITE" id="PS51296"/>
    </source>
</evidence>
<dbReference type="SUPFAM" id="SSF55961">
    <property type="entry name" value="Bet v1-like"/>
    <property type="match status" value="1"/>
</dbReference>
<evidence type="ECO:0000313" key="8">
    <source>
        <dbReference type="EMBL" id="KAK9796241.1"/>
    </source>
</evidence>
<dbReference type="Gene3D" id="2.102.10.10">
    <property type="entry name" value="Rieske [2Fe-2S] iron-sulphur domain"/>
    <property type="match status" value="1"/>
</dbReference>
<dbReference type="GO" id="GO:0051537">
    <property type="term" value="F:2 iron, 2 sulfur cluster binding"/>
    <property type="evidence" value="ECO:0007669"/>
    <property type="project" value="UniProtKB-KW"/>
</dbReference>